<keyword evidence="1" id="KW-0812">Transmembrane</keyword>
<keyword evidence="1" id="KW-1133">Transmembrane helix</keyword>
<dbReference type="EMBL" id="PUIB01000017">
    <property type="protein sequence ID" value="PQO33893.1"/>
    <property type="molecule type" value="Genomic_DNA"/>
</dbReference>
<feature type="transmembrane region" description="Helical" evidence="1">
    <location>
        <begin position="217"/>
        <end position="238"/>
    </location>
</feature>
<reference evidence="2 3" key="1">
    <citation type="submission" date="2018-02" db="EMBL/GenBank/DDBJ databases">
        <title>Comparative genomes isolates from brazilian mangrove.</title>
        <authorList>
            <person name="Araujo J.E."/>
            <person name="Taketani R.G."/>
            <person name="Silva M.C.P."/>
            <person name="Loureco M.V."/>
            <person name="Andreote F.D."/>
        </authorList>
    </citation>
    <scope>NUCLEOTIDE SEQUENCE [LARGE SCALE GENOMIC DNA]</scope>
    <source>
        <strain evidence="2 3">NAP PRIS-MGV</strain>
    </source>
</reference>
<proteinExistence type="predicted"/>
<protein>
    <submittedName>
        <fullName evidence="2">Uncharacterized protein</fullName>
    </submittedName>
</protein>
<feature type="transmembrane region" description="Helical" evidence="1">
    <location>
        <begin position="129"/>
        <end position="147"/>
    </location>
</feature>
<accession>A0A2S8FNY7</accession>
<feature type="transmembrane region" description="Helical" evidence="1">
    <location>
        <begin position="54"/>
        <end position="76"/>
    </location>
</feature>
<dbReference type="Proteomes" id="UP000239388">
    <property type="component" value="Unassembled WGS sequence"/>
</dbReference>
<feature type="transmembrane region" description="Helical" evidence="1">
    <location>
        <begin position="182"/>
        <end position="205"/>
    </location>
</feature>
<feature type="transmembrane region" description="Helical" evidence="1">
    <location>
        <begin position="88"/>
        <end position="108"/>
    </location>
</feature>
<name>A0A2S8FNY7_9BACT</name>
<comment type="caution">
    <text evidence="2">The sequence shown here is derived from an EMBL/GenBank/DDBJ whole genome shotgun (WGS) entry which is preliminary data.</text>
</comment>
<gene>
    <name evidence="2" type="ORF">C5Y98_16865</name>
</gene>
<feature type="transmembrane region" description="Helical" evidence="1">
    <location>
        <begin position="20"/>
        <end position="42"/>
    </location>
</feature>
<dbReference type="AlphaFoldDB" id="A0A2S8FNY7"/>
<keyword evidence="1" id="KW-0472">Membrane</keyword>
<organism evidence="2 3">
    <name type="scientific">Blastopirellula marina</name>
    <dbReference type="NCBI Taxonomy" id="124"/>
    <lineage>
        <taxon>Bacteria</taxon>
        <taxon>Pseudomonadati</taxon>
        <taxon>Planctomycetota</taxon>
        <taxon>Planctomycetia</taxon>
        <taxon>Pirellulales</taxon>
        <taxon>Pirellulaceae</taxon>
        <taxon>Blastopirellula</taxon>
    </lineage>
</organism>
<sequence>MASNLSETNKPPRLALAYLFLWLSLLSISLGIWFTLLSAFGVNWEEGIGWRSIGFYATNAIVLGTGLTGIVLLVLWKWQHVPYEWQPGAVILVYLGIFELIRVCAVTIDLAIPDSGLIYDETKHNIYKIMAISQNGFAVCLFVGWMVRNKLSIGWRFGLTALALQNLFDVCQVVFPRMIPAAILGPISTSVLIHNGSLFIVLVVALGDLAQGCSRGWLHWIGVAGLLIFSWSWCYSLFF</sequence>
<evidence type="ECO:0000256" key="1">
    <source>
        <dbReference type="SAM" id="Phobius"/>
    </source>
</evidence>
<evidence type="ECO:0000313" key="3">
    <source>
        <dbReference type="Proteomes" id="UP000239388"/>
    </source>
</evidence>
<evidence type="ECO:0000313" key="2">
    <source>
        <dbReference type="EMBL" id="PQO33893.1"/>
    </source>
</evidence>